<gene>
    <name evidence="2" type="ORF">NPIL_692481</name>
</gene>
<sequence>MHSAPSSSEEEREIETNTSTKPETAQTEENNDSDIENNNGFTVVTRKKRVPPIIIDESMNTPELLKELRVIGSCVCRGQPGMGHLEKERYSPSASSAASLAAMYKVHTLFCRSRFHGPYINVGLDTNVVDR</sequence>
<proteinExistence type="predicted"/>
<protein>
    <submittedName>
        <fullName evidence="2">Uncharacterized protein</fullName>
    </submittedName>
</protein>
<name>A0A8X6T0S8_NEPPI</name>
<evidence type="ECO:0000313" key="2">
    <source>
        <dbReference type="EMBL" id="GFS70475.1"/>
    </source>
</evidence>
<accession>A0A8X6T0S8</accession>
<dbReference type="EMBL" id="BMAW01095505">
    <property type="protein sequence ID" value="GFS70475.1"/>
    <property type="molecule type" value="Genomic_DNA"/>
</dbReference>
<evidence type="ECO:0000313" key="3">
    <source>
        <dbReference type="Proteomes" id="UP000887013"/>
    </source>
</evidence>
<feature type="compositionally biased region" description="Polar residues" evidence="1">
    <location>
        <begin position="16"/>
        <end position="27"/>
    </location>
</feature>
<keyword evidence="3" id="KW-1185">Reference proteome</keyword>
<feature type="region of interest" description="Disordered" evidence="1">
    <location>
        <begin position="1"/>
        <end position="40"/>
    </location>
</feature>
<reference evidence="2" key="1">
    <citation type="submission" date="2020-08" db="EMBL/GenBank/DDBJ databases">
        <title>Multicomponent nature underlies the extraordinary mechanical properties of spider dragline silk.</title>
        <authorList>
            <person name="Kono N."/>
            <person name="Nakamura H."/>
            <person name="Mori M."/>
            <person name="Yoshida Y."/>
            <person name="Ohtoshi R."/>
            <person name="Malay A.D."/>
            <person name="Moran D.A.P."/>
            <person name="Tomita M."/>
            <person name="Numata K."/>
            <person name="Arakawa K."/>
        </authorList>
    </citation>
    <scope>NUCLEOTIDE SEQUENCE</scope>
</reference>
<dbReference type="Proteomes" id="UP000887013">
    <property type="component" value="Unassembled WGS sequence"/>
</dbReference>
<comment type="caution">
    <text evidence="2">The sequence shown here is derived from an EMBL/GenBank/DDBJ whole genome shotgun (WGS) entry which is preliminary data.</text>
</comment>
<dbReference type="AlphaFoldDB" id="A0A8X6T0S8"/>
<evidence type="ECO:0000256" key="1">
    <source>
        <dbReference type="SAM" id="MobiDB-lite"/>
    </source>
</evidence>
<organism evidence="2 3">
    <name type="scientific">Nephila pilipes</name>
    <name type="common">Giant wood spider</name>
    <name type="synonym">Nephila maculata</name>
    <dbReference type="NCBI Taxonomy" id="299642"/>
    <lineage>
        <taxon>Eukaryota</taxon>
        <taxon>Metazoa</taxon>
        <taxon>Ecdysozoa</taxon>
        <taxon>Arthropoda</taxon>
        <taxon>Chelicerata</taxon>
        <taxon>Arachnida</taxon>
        <taxon>Araneae</taxon>
        <taxon>Araneomorphae</taxon>
        <taxon>Entelegynae</taxon>
        <taxon>Araneoidea</taxon>
        <taxon>Nephilidae</taxon>
        <taxon>Nephila</taxon>
    </lineage>
</organism>